<evidence type="ECO:0000313" key="1">
    <source>
        <dbReference type="EMBL" id="MEB3962822.1"/>
    </source>
</evidence>
<keyword evidence="2" id="KW-1185">Reference proteome</keyword>
<evidence type="ECO:0000313" key="2">
    <source>
        <dbReference type="Proteomes" id="UP001352223"/>
    </source>
</evidence>
<protein>
    <submittedName>
        <fullName evidence="1">Uncharacterized protein</fullName>
    </submittedName>
</protein>
<sequence>MLGADAPEQRAWTERLGVGVDEVALQYDDMYHFADRLLSEGRLRPQTLPILRRIDAQLAAMTHAGDPDLWSREALAAPAWALTRDLARRALATETAQDPPDQPS</sequence>
<organism evidence="1 2">
    <name type="scientific">Streptomyces kunmingensis</name>
    <dbReference type="NCBI Taxonomy" id="68225"/>
    <lineage>
        <taxon>Bacteria</taxon>
        <taxon>Bacillati</taxon>
        <taxon>Actinomycetota</taxon>
        <taxon>Actinomycetes</taxon>
        <taxon>Kitasatosporales</taxon>
        <taxon>Streptomycetaceae</taxon>
        <taxon>Streptomyces</taxon>
    </lineage>
</organism>
<comment type="caution">
    <text evidence="1">The sequence shown here is derived from an EMBL/GenBank/DDBJ whole genome shotgun (WGS) entry which is preliminary data.</text>
</comment>
<name>A0ABU6CFB4_9ACTN</name>
<dbReference type="EMBL" id="JAOZYB010000179">
    <property type="protein sequence ID" value="MEB3962822.1"/>
    <property type="molecule type" value="Genomic_DNA"/>
</dbReference>
<dbReference type="Proteomes" id="UP001352223">
    <property type="component" value="Unassembled WGS sequence"/>
</dbReference>
<proteinExistence type="predicted"/>
<reference evidence="1 2" key="1">
    <citation type="submission" date="2022-10" db="EMBL/GenBank/DDBJ databases">
        <authorList>
            <person name="Xie J."/>
            <person name="Shen N."/>
        </authorList>
    </citation>
    <scope>NUCLEOTIDE SEQUENCE [LARGE SCALE GENOMIC DNA]</scope>
    <source>
        <strain evidence="1 2">DSM 41681</strain>
    </source>
</reference>
<gene>
    <name evidence="1" type="ORF">OKJ48_21590</name>
</gene>
<dbReference type="RefSeq" id="WP_324770428.1">
    <property type="nucleotide sequence ID" value="NZ_BAAATS010000040.1"/>
</dbReference>
<accession>A0ABU6CFB4</accession>